<evidence type="ECO:0000256" key="5">
    <source>
        <dbReference type="ARBA" id="ARBA00060046"/>
    </source>
</evidence>
<dbReference type="InterPro" id="IPR037619">
    <property type="entry name" value="LIPB1/2_SAM_3rd"/>
</dbReference>
<dbReference type="InterPro" id="IPR037618">
    <property type="entry name" value="LIPB1/2_SAM_2nd"/>
</dbReference>
<dbReference type="Pfam" id="PF26022">
    <property type="entry name" value="CC_Liprin_beta"/>
    <property type="match status" value="1"/>
</dbReference>
<feature type="region of interest" description="Disordered" evidence="7">
    <location>
        <begin position="502"/>
        <end position="617"/>
    </location>
</feature>
<dbReference type="SMR" id="A0A9R0ASY5"/>
<feature type="compositionally biased region" description="Basic residues" evidence="7">
    <location>
        <begin position="584"/>
        <end position="598"/>
    </location>
</feature>
<dbReference type="FunFam" id="1.10.150.50:FF:000005">
    <property type="entry name" value="Liprin-beta-1 isoform 1"/>
    <property type="match status" value="1"/>
</dbReference>
<feature type="domain" description="SAM" evidence="8">
    <location>
        <begin position="639"/>
        <end position="703"/>
    </location>
</feature>
<name>A0A9R0ASY5_CYPCA</name>
<dbReference type="PANTHER" id="PTHR12587">
    <property type="entry name" value="LAR INTERACTING PROTEIN LIP -RELATED PROTEIN"/>
    <property type="match status" value="1"/>
</dbReference>
<feature type="region of interest" description="Disordered" evidence="7">
    <location>
        <begin position="973"/>
        <end position="992"/>
    </location>
</feature>
<feature type="compositionally biased region" description="Polar residues" evidence="7">
    <location>
        <begin position="502"/>
        <end position="513"/>
    </location>
</feature>
<evidence type="ECO:0000256" key="1">
    <source>
        <dbReference type="ARBA" id="ARBA00007547"/>
    </source>
</evidence>
<dbReference type="GO" id="GO:0007528">
    <property type="term" value="P:neuromuscular junction development"/>
    <property type="evidence" value="ECO:0007669"/>
    <property type="project" value="TreeGrafter"/>
</dbReference>
<evidence type="ECO:0000259" key="8">
    <source>
        <dbReference type="PROSITE" id="PS50105"/>
    </source>
</evidence>
<dbReference type="Pfam" id="PF07647">
    <property type="entry name" value="SAM_2"/>
    <property type="match status" value="1"/>
</dbReference>
<keyword evidence="4 6" id="KW-0175">Coiled coil</keyword>
<dbReference type="CDD" id="cd09563">
    <property type="entry name" value="SAM_liprin-beta1_2_repeat1"/>
    <property type="match status" value="1"/>
</dbReference>
<dbReference type="SMART" id="SM00454">
    <property type="entry name" value="SAM"/>
    <property type="match status" value="3"/>
</dbReference>
<feature type="compositionally biased region" description="Polar residues" evidence="7">
    <location>
        <begin position="558"/>
        <end position="578"/>
    </location>
</feature>
<dbReference type="InterPro" id="IPR037617">
    <property type="entry name" value="LIPB1/2_SAM_1"/>
</dbReference>
<accession>A0A9R0ASY5</accession>
<evidence type="ECO:0000256" key="7">
    <source>
        <dbReference type="SAM" id="MobiDB-lite"/>
    </source>
</evidence>
<sequence>MASDASHMLAAALEQMDDIIAGSKAAVQFSNGLYDLRSPVSAGPLPVLQLAEELRLALELQARDEDCNSLRSQLPCTTAQTLMEWLEKGSVNLQCSSNNETYQDRLARLEGDKESLVLQVSVLTDQVEAQGEKIRDLESSLEEHHHKLISTEEMLQQELVSRTSLETQKLELMDEVSYLKLKLVGMEEEQNHMDEQQKHHKAESVVNLISELQEQMCKFQEEISNRIQEQRALESLGDSGTREALDQSPDVGLGASDAEECSCRCRSGGENALLQELRLLKSKVEELEGEKSQYERKLKATKTEIAKLQQLLATKDAEIECLQNQLLSRGTISNDITEREEVYKRKLRDKHQELQRLKTGMETLIAANNQKDRHIEELNLLLGQYRKLKDGLALSQVANDTLLSGSSEEDLSGNRKIRALTHKAYSDIVRSELQMSSRGPSPLMVSPPCLQRELDSSCRSIQPSMETSMVSIGDLGFYSRQWSMPRMLSTSLEELQSGSLQMNRYNPENNKYQTLPGKFSRPEQNGVRLQPSSPLQLSPDESEDSEFNLRKAEKTDDSTLSDLSPISSGVESGQQSPVSPEHKKNQKGIRKLWGKIRRTQSGSLPADSSDSDFKRGGFRATAGPRLASARDTNAPFSKWSCDQVCAWMEEFGLGQYVNMARQWVTSGQTLLSASSQDFEKELGIKHPLHRKKLQLALHSFSTKITEKSSELDHIWVTRWLDDIGLPQYKDQFSEGRVDGRMLQYLTVNDLLFLKVTSQLHHLSIKCAIHVLHVNKFNPNCLKRRPGDENKMSPSEVVQWSNHRVMEWLRSVDLAEYAPNLRGSGVHGGLIILEPRFNSDTLAMLLNIPPQKTLLRRHLATNFNTLVGSQAQQEKQEYLESSGYTPLTTTAKVRPRKIGFSSFGHRKKRSDDSTDYICPLDASQAQALLNGASRPYSGFRGMSPIFDRDPEKRVQLLHTKGSGMQIEALARGVNNLTDSREEKKDPTAGSLSPNTKERIILCIRETTL</sequence>
<dbReference type="CDD" id="cd09569">
    <property type="entry name" value="SAM_liprin-beta1_2_repeat3"/>
    <property type="match status" value="1"/>
</dbReference>
<feature type="domain" description="SAM" evidence="8">
    <location>
        <begin position="799"/>
        <end position="830"/>
    </location>
</feature>
<dbReference type="PANTHER" id="PTHR12587:SF18">
    <property type="entry name" value="LIPRIN-BETA-2"/>
    <property type="match status" value="1"/>
</dbReference>
<dbReference type="FunFam" id="1.10.150.50:FF:000007">
    <property type="entry name" value="Liprin-beta-1 isoform 1"/>
    <property type="match status" value="1"/>
</dbReference>
<feature type="coiled-coil region" evidence="6">
    <location>
        <begin position="270"/>
        <end position="325"/>
    </location>
</feature>
<evidence type="ECO:0000313" key="9">
    <source>
        <dbReference type="RefSeq" id="XP_042609130.1"/>
    </source>
</evidence>
<dbReference type="CDD" id="cd09566">
    <property type="entry name" value="SAM_liprin-beta1_2_repeat2"/>
    <property type="match status" value="1"/>
</dbReference>
<dbReference type="Pfam" id="PF00536">
    <property type="entry name" value="SAM_1"/>
    <property type="match status" value="2"/>
</dbReference>
<feature type="compositionally biased region" description="Basic and acidic residues" evidence="7">
    <location>
        <begin position="547"/>
        <end position="557"/>
    </location>
</feature>
<evidence type="ECO:0000256" key="2">
    <source>
        <dbReference type="ARBA" id="ARBA00022553"/>
    </source>
</evidence>
<dbReference type="RefSeq" id="XP_042609130.1">
    <property type="nucleotide sequence ID" value="XM_042753196.1"/>
</dbReference>
<comment type="similarity">
    <text evidence="1">Belongs to the liprin family. Liprin-beta subfamily.</text>
</comment>
<evidence type="ECO:0000256" key="4">
    <source>
        <dbReference type="ARBA" id="ARBA00023054"/>
    </source>
</evidence>
<dbReference type="GO" id="GO:0005829">
    <property type="term" value="C:cytosol"/>
    <property type="evidence" value="ECO:0007669"/>
    <property type="project" value="UniProtKB-ARBA"/>
</dbReference>
<reference evidence="9" key="1">
    <citation type="submission" date="2025-08" db="UniProtKB">
        <authorList>
            <consortium name="RefSeq"/>
        </authorList>
    </citation>
    <scope>IDENTIFICATION</scope>
    <source>
        <tissue evidence="9">Muscle</tissue>
    </source>
</reference>
<organism evidence="9">
    <name type="scientific">Cyprinus carpio</name>
    <name type="common">Common carp</name>
    <dbReference type="NCBI Taxonomy" id="7962"/>
    <lineage>
        <taxon>Eukaryota</taxon>
        <taxon>Metazoa</taxon>
        <taxon>Chordata</taxon>
        <taxon>Craniata</taxon>
        <taxon>Vertebrata</taxon>
        <taxon>Euteleostomi</taxon>
        <taxon>Actinopterygii</taxon>
        <taxon>Neopterygii</taxon>
        <taxon>Teleostei</taxon>
        <taxon>Ostariophysi</taxon>
        <taxon>Cypriniformes</taxon>
        <taxon>Cyprinidae</taxon>
        <taxon>Cyprininae</taxon>
        <taxon>Cyprinus</taxon>
    </lineage>
</organism>
<dbReference type="GO" id="GO:0048786">
    <property type="term" value="C:presynaptic active zone"/>
    <property type="evidence" value="ECO:0007669"/>
    <property type="project" value="TreeGrafter"/>
</dbReference>
<dbReference type="FunFam" id="1.10.150.50:FF:000017">
    <property type="entry name" value="Liprin-beta-1 isoform 1"/>
    <property type="match status" value="1"/>
</dbReference>
<proteinExistence type="inferred from homology"/>
<dbReference type="InterPro" id="IPR001660">
    <property type="entry name" value="SAM"/>
</dbReference>
<evidence type="ECO:0000256" key="6">
    <source>
        <dbReference type="SAM" id="Coils"/>
    </source>
</evidence>
<dbReference type="GeneID" id="109109151"/>
<dbReference type="InterPro" id="IPR029515">
    <property type="entry name" value="Liprin"/>
</dbReference>
<protein>
    <submittedName>
        <fullName evidence="9">Liprin-beta-2b isoform X6</fullName>
    </submittedName>
</protein>
<keyword evidence="3" id="KW-0677">Repeat</keyword>
<dbReference type="PROSITE" id="PS50105">
    <property type="entry name" value="SAM_DOMAIN"/>
    <property type="match status" value="3"/>
</dbReference>
<feature type="compositionally biased region" description="Polar residues" evidence="7">
    <location>
        <begin position="599"/>
        <end position="608"/>
    </location>
</feature>
<dbReference type="CTD" id="436635"/>
<dbReference type="InterPro" id="IPR058914">
    <property type="entry name" value="LIPB1/2_CC"/>
</dbReference>
<feature type="domain" description="SAM" evidence="8">
    <location>
        <begin position="716"/>
        <end position="774"/>
    </location>
</feature>
<keyword evidence="2" id="KW-0597">Phosphoprotein</keyword>
<comment type="function">
    <text evidence="5">May regulate the disassembly of focal adhesions. Did not bind receptor-like tyrosine phosphatases type 2A.</text>
</comment>
<gene>
    <name evidence="9" type="primary">ppfibp2b</name>
</gene>
<evidence type="ECO:0000256" key="3">
    <source>
        <dbReference type="ARBA" id="ARBA00022737"/>
    </source>
</evidence>
<dbReference type="AlphaFoldDB" id="A0A9R0ASY5"/>
<dbReference type="Proteomes" id="UP001155660">
    <property type="component" value="Chromosome B25"/>
</dbReference>